<proteinExistence type="predicted"/>
<reference evidence="1 2" key="1">
    <citation type="journal article" date="2015" name="Genome Announc.">
        <title>Expanding the biotechnology potential of lactobacilli through comparative genomics of 213 strains and associated genera.</title>
        <authorList>
            <person name="Sun Z."/>
            <person name="Harris H.M."/>
            <person name="McCann A."/>
            <person name="Guo C."/>
            <person name="Argimon S."/>
            <person name="Zhang W."/>
            <person name="Yang X."/>
            <person name="Jeffery I.B."/>
            <person name="Cooney J.C."/>
            <person name="Kagawa T.F."/>
            <person name="Liu W."/>
            <person name="Song Y."/>
            <person name="Salvetti E."/>
            <person name="Wrobel A."/>
            <person name="Rasinkangas P."/>
            <person name="Parkhill J."/>
            <person name="Rea M.C."/>
            <person name="O'Sullivan O."/>
            <person name="Ritari J."/>
            <person name="Douillard F.P."/>
            <person name="Paul Ross R."/>
            <person name="Yang R."/>
            <person name="Briner A.E."/>
            <person name="Felis G.E."/>
            <person name="de Vos W.M."/>
            <person name="Barrangou R."/>
            <person name="Klaenhammer T.R."/>
            <person name="Caufield P.W."/>
            <person name="Cui Y."/>
            <person name="Zhang H."/>
            <person name="O'Toole P.W."/>
        </authorList>
    </citation>
    <scope>NUCLEOTIDE SEQUENCE [LARGE SCALE GENOMIC DNA]</scope>
    <source>
        <strain evidence="1 2">DSM 20019</strain>
    </source>
</reference>
<dbReference type="Gene3D" id="1.10.3540.10">
    <property type="entry name" value="uncharacterized protein from magnetospirillum magneticum domain"/>
    <property type="match status" value="1"/>
</dbReference>
<sequence length="203" mass="23619">MIMDGKNYSASLVSKRFWFYETKQYIEMLNDGMTSDEIQRLSENENIFGAASNSRAKEIFNTVRRRVNILDEEIQAIFPKLNIDNQKIIIFISVLLLNDLILEFMLEVYQVQLQKGQMQLTVTDYKAFFSEKQRTNETVASWKPYTYNRLGSAYKKYLLEAGLIREDGEADLMTLKVIDPKVLQWLRVIGRPDIIRAITGGLQ</sequence>
<name>A0AAJ0LE48_LATCU</name>
<accession>A0AAJ0LE48</accession>
<dbReference type="Proteomes" id="UP000050828">
    <property type="component" value="Unassembled WGS sequence"/>
</dbReference>
<dbReference type="InterPro" id="IPR023137">
    <property type="entry name" value="BrxA_sf"/>
</dbReference>
<evidence type="ECO:0000313" key="1">
    <source>
        <dbReference type="EMBL" id="KRK91249.1"/>
    </source>
</evidence>
<dbReference type="InterPro" id="IPR014948">
    <property type="entry name" value="BrxA"/>
</dbReference>
<organism evidence="1 2">
    <name type="scientific">Latilactobacillus curvatus JCM 1096 = DSM 20019</name>
    <dbReference type="NCBI Taxonomy" id="1293592"/>
    <lineage>
        <taxon>Bacteria</taxon>
        <taxon>Bacillati</taxon>
        <taxon>Bacillota</taxon>
        <taxon>Bacilli</taxon>
        <taxon>Lactobacillales</taxon>
        <taxon>Lactobacillaceae</taxon>
        <taxon>Latilactobacillus</taxon>
    </lineage>
</organism>
<dbReference type="EMBL" id="AZDL01000052">
    <property type="protein sequence ID" value="KRK91249.1"/>
    <property type="molecule type" value="Genomic_DNA"/>
</dbReference>
<protein>
    <recommendedName>
        <fullName evidence="3">Inner membrane protein (DUF1819)</fullName>
    </recommendedName>
</protein>
<comment type="caution">
    <text evidence="1">The sequence shown here is derived from an EMBL/GenBank/DDBJ whole genome shotgun (WGS) entry which is preliminary data.</text>
</comment>
<evidence type="ECO:0008006" key="3">
    <source>
        <dbReference type="Google" id="ProtNLM"/>
    </source>
</evidence>
<gene>
    <name evidence="1" type="ORF">FC08_GL001301</name>
</gene>
<evidence type="ECO:0000313" key="2">
    <source>
        <dbReference type="Proteomes" id="UP000050828"/>
    </source>
</evidence>
<dbReference type="AlphaFoldDB" id="A0AAJ0LE48"/>
<dbReference type="Pfam" id="PF08849">
    <property type="entry name" value="BrxA"/>
    <property type="match status" value="1"/>
</dbReference>